<evidence type="ECO:0000313" key="1">
    <source>
        <dbReference type="EMBL" id="KAI9919003.1"/>
    </source>
</evidence>
<proteinExistence type="predicted"/>
<name>A0ACC0WLQ1_9STRA</name>
<dbReference type="Proteomes" id="UP001163321">
    <property type="component" value="Chromosome 12"/>
</dbReference>
<organism evidence="1 2">
    <name type="scientific">Peronosclerospora sorghi</name>
    <dbReference type="NCBI Taxonomy" id="230839"/>
    <lineage>
        <taxon>Eukaryota</taxon>
        <taxon>Sar</taxon>
        <taxon>Stramenopiles</taxon>
        <taxon>Oomycota</taxon>
        <taxon>Peronosporomycetes</taxon>
        <taxon>Peronosporales</taxon>
        <taxon>Peronosporaceae</taxon>
        <taxon>Peronosclerospora</taxon>
    </lineage>
</organism>
<protein>
    <submittedName>
        <fullName evidence="1">Uncharacterized protein</fullName>
    </submittedName>
</protein>
<keyword evidence="2" id="KW-1185">Reference proteome</keyword>
<evidence type="ECO:0000313" key="2">
    <source>
        <dbReference type="Proteomes" id="UP001163321"/>
    </source>
</evidence>
<reference evidence="1 2" key="1">
    <citation type="journal article" date="2022" name="bioRxiv">
        <title>The genome of the oomycete Peronosclerospora sorghi, a cosmopolitan pathogen of maize and sorghum, is inflated with dispersed pseudogenes.</title>
        <authorList>
            <person name="Fletcher K."/>
            <person name="Martin F."/>
            <person name="Isakeit T."/>
            <person name="Cavanaugh K."/>
            <person name="Magill C."/>
            <person name="Michelmore R."/>
        </authorList>
    </citation>
    <scope>NUCLEOTIDE SEQUENCE [LARGE SCALE GENOMIC DNA]</scope>
    <source>
        <strain evidence="1">P6</strain>
    </source>
</reference>
<dbReference type="EMBL" id="CM047591">
    <property type="protein sequence ID" value="KAI9919003.1"/>
    <property type="molecule type" value="Genomic_DNA"/>
</dbReference>
<gene>
    <name evidence="1" type="ORF">PsorP6_012040</name>
</gene>
<sequence>MINLSYQLVPAIDSALHEAIEWAAKNEDTQERRSNFQMDYFLILATCTEKKSRRGGSNKSKKMKTTHEQTTKFFQNFEDEFLEQEAEVTLQIMHS</sequence>
<accession>A0ACC0WLQ1</accession>
<comment type="caution">
    <text evidence="1">The sequence shown here is derived from an EMBL/GenBank/DDBJ whole genome shotgun (WGS) entry which is preliminary data.</text>
</comment>